<proteinExistence type="predicted"/>
<reference evidence="2 3" key="1">
    <citation type="submission" date="2024-01" db="EMBL/GenBank/DDBJ databases">
        <title>Comparative genomics of Cryptococcus and Kwoniella reveals pathogenesis evolution and contrasting modes of karyotype evolution via chromosome fusion or intercentromeric recombination.</title>
        <authorList>
            <person name="Coelho M.A."/>
            <person name="David-Palma M."/>
            <person name="Shea T."/>
            <person name="Bowers K."/>
            <person name="McGinley-Smith S."/>
            <person name="Mohammad A.W."/>
            <person name="Gnirke A."/>
            <person name="Yurkov A.M."/>
            <person name="Nowrousian M."/>
            <person name="Sun S."/>
            <person name="Cuomo C.A."/>
            <person name="Heitman J."/>
        </authorList>
    </citation>
    <scope>NUCLEOTIDE SEQUENCE [LARGE SCALE GENOMIC DNA]</scope>
    <source>
        <strain evidence="2">CBS 11374</strain>
    </source>
</reference>
<sequence length="265" mass="29179">MSEILPWMALTLDRGAALLAKHGVNEGKFLLTIAVPSQPDATGTMPVGSLDQYLDFWNLRVRLRSDSHRMSIAHALYGNGSLRKLSAYKRKTGIPLYGHRPQRSNGSTRWRLALEPITYKAIPSSSCSNSGPNVAHGASIFHEQVDNLNQEVSFVCDWATGGLITFESAAIVQQKIEYAKFYNMGGMVFWTLHGDKLGTDESLIALAQKGFDHLKQEINHIKFPFSRYENINGRNGAAGVGLLGPGTGFGRSIMHEVVYDDSIVL</sequence>
<dbReference type="InterPro" id="IPR001223">
    <property type="entry name" value="Glyco_hydro18_cat"/>
</dbReference>
<keyword evidence="3" id="KW-1185">Reference proteome</keyword>
<dbReference type="RefSeq" id="XP_062793306.1">
    <property type="nucleotide sequence ID" value="XM_062937255.1"/>
</dbReference>
<accession>A0ABZ1D403</accession>
<name>A0ABZ1D403_9TREE</name>
<dbReference type="SUPFAM" id="SSF51445">
    <property type="entry name" value="(Trans)glycosidases"/>
    <property type="match status" value="1"/>
</dbReference>
<dbReference type="GeneID" id="87957674"/>
<dbReference type="EMBL" id="CP141887">
    <property type="protein sequence ID" value="WRT68566.1"/>
    <property type="molecule type" value="Genomic_DNA"/>
</dbReference>
<dbReference type="Gene3D" id="3.20.20.80">
    <property type="entry name" value="Glycosidases"/>
    <property type="match status" value="1"/>
</dbReference>
<dbReference type="InterPro" id="IPR017853">
    <property type="entry name" value="GH"/>
</dbReference>
<evidence type="ECO:0000313" key="3">
    <source>
        <dbReference type="Proteomes" id="UP001329825"/>
    </source>
</evidence>
<organism evidence="2 3">
    <name type="scientific">Kwoniella shivajii</name>
    <dbReference type="NCBI Taxonomy" id="564305"/>
    <lineage>
        <taxon>Eukaryota</taxon>
        <taxon>Fungi</taxon>
        <taxon>Dikarya</taxon>
        <taxon>Basidiomycota</taxon>
        <taxon>Agaricomycotina</taxon>
        <taxon>Tremellomycetes</taxon>
        <taxon>Tremellales</taxon>
        <taxon>Cryptococcaceae</taxon>
        <taxon>Kwoniella</taxon>
    </lineage>
</organism>
<feature type="domain" description="GH18" evidence="1">
    <location>
        <begin position="24"/>
        <end position="195"/>
    </location>
</feature>
<protein>
    <recommendedName>
        <fullName evidence="1">GH18 domain-containing protein</fullName>
    </recommendedName>
</protein>
<dbReference type="Proteomes" id="UP001329825">
    <property type="component" value="Chromosome 7"/>
</dbReference>
<dbReference type="Pfam" id="PF00704">
    <property type="entry name" value="Glyco_hydro_18"/>
    <property type="match status" value="1"/>
</dbReference>
<gene>
    <name evidence="2" type="ORF">IL334_005543</name>
</gene>
<evidence type="ECO:0000313" key="2">
    <source>
        <dbReference type="EMBL" id="WRT68566.1"/>
    </source>
</evidence>
<evidence type="ECO:0000259" key="1">
    <source>
        <dbReference type="Pfam" id="PF00704"/>
    </source>
</evidence>